<feature type="transmembrane region" description="Helical" evidence="1">
    <location>
        <begin position="51"/>
        <end position="73"/>
    </location>
</feature>
<gene>
    <name evidence="2" type="ORF">BN4615_P4785</name>
</gene>
<proteinExistence type="predicted"/>
<dbReference type="NCBIfam" id="NF038083">
    <property type="entry name" value="CU044_5270_fam"/>
    <property type="match status" value="1"/>
</dbReference>
<dbReference type="EMBL" id="LT559118">
    <property type="protein sequence ID" value="SBO95269.1"/>
    <property type="molecule type" value="Genomic_DNA"/>
</dbReference>
<keyword evidence="1" id="KW-1133">Transmembrane helix</keyword>
<name>A0A1M4E8Q9_9ACTN</name>
<keyword evidence="1" id="KW-0812">Transmembrane</keyword>
<evidence type="ECO:0000313" key="2">
    <source>
        <dbReference type="EMBL" id="SBO95269.1"/>
    </source>
</evidence>
<sequence length="386" mass="41623">MDELDLLAKALPDAPPPSREVVERARTRLAATAGQSAGQSAGRRPRHRRAFWGWTAVATVAVITAVITGVSVLGPAPAPVIVPDGGNDALLHLADDVARLPDETGAYWRRPLLNGGLIRVEAGGEAFNVLYASRVDLWQPRDPDDPVQVRQRQEYVRPATPADERVWQAAGSPSAVQRVCTPGTPAKQCGKLRMGSEPSSCVYTRATETGVFGDRRLGELTLADLAALPTDVNGLRERLRRQWEAGERHESFEEFLPGASALLEMPIGPKVRAAVLRLLAGLPTTTVRGTVEDPLGRRGLAVTFVKSEGFTTQFGADDEVAERYVNILDPRAGTVLAANVSIAAESTEGLAEGTYLYYAAWAPEAGWTDDRPEQPRGCKLSKRPIP</sequence>
<dbReference type="InterPro" id="IPR047789">
    <property type="entry name" value="CU044_5270-like"/>
</dbReference>
<evidence type="ECO:0000256" key="1">
    <source>
        <dbReference type="SAM" id="Phobius"/>
    </source>
</evidence>
<accession>A0A1M4E8Q9</accession>
<reference evidence="2" key="1">
    <citation type="submission" date="2016-04" db="EMBL/GenBank/DDBJ databases">
        <authorList>
            <person name="Evans L.H."/>
            <person name="Alamgir A."/>
            <person name="Owens N."/>
            <person name="Weber N.D."/>
            <person name="Virtaneva K."/>
            <person name="Barbian K."/>
            <person name="Babar A."/>
            <person name="Rosenke K."/>
        </authorList>
    </citation>
    <scope>NUCLEOTIDE SEQUENCE</scope>
    <source>
        <strain evidence="2">Nono1</strain>
    </source>
</reference>
<organism evidence="2">
    <name type="scientific">Nonomuraea gerenzanensis</name>
    <dbReference type="NCBI Taxonomy" id="93944"/>
    <lineage>
        <taxon>Bacteria</taxon>
        <taxon>Bacillati</taxon>
        <taxon>Actinomycetota</taxon>
        <taxon>Actinomycetes</taxon>
        <taxon>Streptosporangiales</taxon>
        <taxon>Streptosporangiaceae</taxon>
        <taxon>Nonomuraea</taxon>
    </lineage>
</organism>
<protein>
    <submittedName>
        <fullName evidence="2">Uncharacterized protein</fullName>
    </submittedName>
</protein>
<dbReference type="AlphaFoldDB" id="A0A1M4E8Q9"/>
<keyword evidence="1" id="KW-0472">Membrane</keyword>
<dbReference type="RefSeq" id="WP_225274664.1">
    <property type="nucleotide sequence ID" value="NZ_CP084058.1"/>
</dbReference>